<dbReference type="EMBL" id="KZ345631">
    <property type="protein sequence ID" value="PIO72633.1"/>
    <property type="molecule type" value="Genomic_DNA"/>
</dbReference>
<evidence type="ECO:0000256" key="4">
    <source>
        <dbReference type="PIRSR" id="PIRSR637359-2"/>
    </source>
</evidence>
<organism evidence="8 9">
    <name type="scientific">Teladorsagia circumcincta</name>
    <name type="common">Brown stomach worm</name>
    <name type="synonym">Ostertagia circumcincta</name>
    <dbReference type="NCBI Taxonomy" id="45464"/>
    <lineage>
        <taxon>Eukaryota</taxon>
        <taxon>Metazoa</taxon>
        <taxon>Ecdysozoa</taxon>
        <taxon>Nematoda</taxon>
        <taxon>Chromadorea</taxon>
        <taxon>Rhabditida</taxon>
        <taxon>Rhabditina</taxon>
        <taxon>Rhabditomorpha</taxon>
        <taxon>Strongyloidea</taxon>
        <taxon>Trichostrongylidae</taxon>
        <taxon>Teladorsagia</taxon>
    </lineage>
</organism>
<dbReference type="AlphaFoldDB" id="A0A2G9UR62"/>
<dbReference type="Pfam" id="PF00685">
    <property type="entry name" value="Sulfotransfer_1"/>
    <property type="match status" value="1"/>
</dbReference>
<evidence type="ECO:0000256" key="1">
    <source>
        <dbReference type="ARBA" id="ARBA00022679"/>
    </source>
</evidence>
<feature type="binding site" evidence="4">
    <location>
        <position position="159"/>
    </location>
    <ligand>
        <name>3'-phosphoadenylyl sulfate</name>
        <dbReference type="ChEBI" id="CHEBI:58339"/>
    </ligand>
</feature>
<feature type="disulfide bond" evidence="5">
    <location>
        <begin position="280"/>
        <end position="290"/>
    </location>
</feature>
<evidence type="ECO:0000256" key="5">
    <source>
        <dbReference type="PIRSR" id="PIRSR637359-3"/>
    </source>
</evidence>
<evidence type="ECO:0000313" key="9">
    <source>
        <dbReference type="Proteomes" id="UP000230423"/>
    </source>
</evidence>
<feature type="active site" description="For sulfotransferase activity" evidence="3">
    <location>
        <position position="78"/>
    </location>
</feature>
<proteinExistence type="predicted"/>
<protein>
    <submittedName>
        <fullName evidence="8">Sulfotransferase domain protein</fullName>
    </submittedName>
</protein>
<evidence type="ECO:0000256" key="6">
    <source>
        <dbReference type="SAM" id="Phobius"/>
    </source>
</evidence>
<feature type="domain" description="Sulfotransferase" evidence="7">
    <location>
        <begin position="71"/>
        <end position="282"/>
    </location>
</feature>
<gene>
    <name evidence="8" type="ORF">TELCIR_05432</name>
</gene>
<evidence type="ECO:0000256" key="3">
    <source>
        <dbReference type="PIRSR" id="PIRSR637359-1"/>
    </source>
</evidence>
<keyword evidence="2" id="KW-0325">Glycoprotein</keyword>
<dbReference type="InterPro" id="IPR027417">
    <property type="entry name" value="P-loop_NTPase"/>
</dbReference>
<feature type="binding site" evidence="4">
    <location>
        <position position="167"/>
    </location>
    <ligand>
        <name>3'-phosphoadenylyl sulfate</name>
        <dbReference type="ChEBI" id="CHEBI:58339"/>
    </ligand>
</feature>
<feature type="binding site" evidence="4">
    <location>
        <begin position="295"/>
        <end position="299"/>
    </location>
    <ligand>
        <name>3'-phosphoadenylyl sulfate</name>
        <dbReference type="ChEBI" id="CHEBI:58339"/>
    </ligand>
</feature>
<feature type="transmembrane region" description="Helical" evidence="6">
    <location>
        <begin position="302"/>
        <end position="321"/>
    </location>
</feature>
<feature type="transmembrane region" description="Helical" evidence="6">
    <location>
        <begin position="12"/>
        <end position="31"/>
    </location>
</feature>
<keyword evidence="9" id="KW-1185">Reference proteome</keyword>
<evidence type="ECO:0000256" key="2">
    <source>
        <dbReference type="ARBA" id="ARBA00023180"/>
    </source>
</evidence>
<keyword evidence="6" id="KW-0812">Transmembrane</keyword>
<keyword evidence="6" id="KW-1133">Transmembrane helix</keyword>
<evidence type="ECO:0000259" key="7">
    <source>
        <dbReference type="Pfam" id="PF00685"/>
    </source>
</evidence>
<dbReference type="OrthoDB" id="411451at2759"/>
<accession>A0A2G9UR62</accession>
<name>A0A2G9UR62_TELCI</name>
<dbReference type="FunFam" id="3.40.50.300:FF:002997">
    <property type="entry name" value="Sulfotransferase"/>
    <property type="match status" value="1"/>
</dbReference>
<keyword evidence="6" id="KW-0472">Membrane</keyword>
<dbReference type="Gene3D" id="3.40.50.300">
    <property type="entry name" value="P-loop containing nucleotide triphosphate hydrolases"/>
    <property type="match status" value="1"/>
</dbReference>
<dbReference type="PANTHER" id="PTHR10605:SF72">
    <property type="entry name" value="HEPARAN SULFATE 3-O SULFOTRANSFERASE-B, ISOFORM A"/>
    <property type="match status" value="1"/>
</dbReference>
<dbReference type="Proteomes" id="UP000230423">
    <property type="component" value="Unassembled WGS sequence"/>
</dbReference>
<reference evidence="8 9" key="1">
    <citation type="submission" date="2015-09" db="EMBL/GenBank/DDBJ databases">
        <title>Draft genome of the parasitic nematode Teladorsagia circumcincta isolate WARC Sus (inbred).</title>
        <authorList>
            <person name="Mitreva M."/>
        </authorList>
    </citation>
    <scope>NUCLEOTIDE SEQUENCE [LARGE SCALE GENOMIC DNA]</scope>
    <source>
        <strain evidence="8 9">S</strain>
    </source>
</reference>
<keyword evidence="1 8" id="KW-0808">Transferase</keyword>
<sequence>MHDSCRMGYEGIPAFMVVFLALLANNCRMFGSIRKARNDERMILWLSQQLLLLTCSVAIPVEVPQKSFPTAIIVGVKKAGTRALLEFLRLNPNIRAPGPEVHFFDKNYHKGLEWYRDKMPLTSGSQLTIEKSPAYFHSRTAAERIRALNPAMKIIVVVRDPVMRAISDYTQAASKRKILGPMPSFEDMAVGDCAPWLKTNCSSKLGGVNVGWGAIRIGLYHKHMKRWLDNFPMEQIHIVDGERLVTQPALEVSQTERFLGLQPVVTAEHFGVDPVKKFPCVRRPDGGLHCLGKTKGRRHPRVRLYLLNLLRIIGSIIFPAYV</sequence>
<keyword evidence="5" id="KW-1015">Disulfide bond</keyword>
<dbReference type="GO" id="GO:0008467">
    <property type="term" value="F:[heparan sulfate]-glucosamine 3-sulfotransferase activity"/>
    <property type="evidence" value="ECO:0007669"/>
    <property type="project" value="TreeGrafter"/>
</dbReference>
<dbReference type="InterPro" id="IPR000863">
    <property type="entry name" value="Sulfotransferase_dom"/>
</dbReference>
<dbReference type="PANTHER" id="PTHR10605">
    <property type="entry name" value="HEPARAN SULFATE SULFOTRANSFERASE"/>
    <property type="match status" value="1"/>
</dbReference>
<feature type="binding site" evidence="4">
    <location>
        <begin position="78"/>
        <end position="82"/>
    </location>
    <ligand>
        <name>3'-phosphoadenylyl sulfate</name>
        <dbReference type="ChEBI" id="CHEBI:58339"/>
    </ligand>
</feature>
<dbReference type="InterPro" id="IPR037359">
    <property type="entry name" value="NST/OST"/>
</dbReference>
<dbReference type="SUPFAM" id="SSF52540">
    <property type="entry name" value="P-loop containing nucleoside triphosphate hydrolases"/>
    <property type="match status" value="1"/>
</dbReference>
<evidence type="ECO:0000313" key="8">
    <source>
        <dbReference type="EMBL" id="PIO72633.1"/>
    </source>
</evidence>